<feature type="chain" id="PRO_5043932703" description="FAS1 domain-containing protein" evidence="11">
    <location>
        <begin position="23"/>
        <end position="241"/>
    </location>
</feature>
<dbReference type="Pfam" id="PF02469">
    <property type="entry name" value="Fasciclin"/>
    <property type="match status" value="1"/>
</dbReference>
<dbReference type="PROSITE" id="PS50213">
    <property type="entry name" value="FAS1"/>
    <property type="match status" value="1"/>
</dbReference>
<evidence type="ECO:0000313" key="14">
    <source>
        <dbReference type="Proteomes" id="UP001054252"/>
    </source>
</evidence>
<dbReference type="Proteomes" id="UP001054252">
    <property type="component" value="Unassembled WGS sequence"/>
</dbReference>
<keyword evidence="8" id="KW-0325">Glycoprotein</keyword>
<dbReference type="InterPro" id="IPR045003">
    <property type="entry name" value="FLA_A"/>
</dbReference>
<dbReference type="Gene3D" id="2.30.180.10">
    <property type="entry name" value="FAS1 domain"/>
    <property type="match status" value="1"/>
</dbReference>
<comment type="subcellular location">
    <subcellularLocation>
        <location evidence="1">Cell membrane</location>
        <topology evidence="1">Lipid-anchor</topology>
        <topology evidence="1">GPI-anchor</topology>
    </subcellularLocation>
</comment>
<dbReference type="SMART" id="SM00554">
    <property type="entry name" value="FAS1"/>
    <property type="match status" value="1"/>
</dbReference>
<evidence type="ECO:0000256" key="4">
    <source>
        <dbReference type="ARBA" id="ARBA00022622"/>
    </source>
</evidence>
<evidence type="ECO:0000259" key="12">
    <source>
        <dbReference type="PROSITE" id="PS50213"/>
    </source>
</evidence>
<keyword evidence="3" id="KW-1003">Cell membrane</keyword>
<comment type="function">
    <text evidence="9">May be a cell surface adhesion protein.</text>
</comment>
<evidence type="ECO:0000256" key="7">
    <source>
        <dbReference type="ARBA" id="ARBA00023136"/>
    </source>
</evidence>
<reference evidence="13 14" key="1">
    <citation type="journal article" date="2021" name="Commun. Biol.">
        <title>The genome of Shorea leprosula (Dipterocarpaceae) highlights the ecological relevance of drought in aseasonal tropical rainforests.</title>
        <authorList>
            <person name="Ng K.K.S."/>
            <person name="Kobayashi M.J."/>
            <person name="Fawcett J.A."/>
            <person name="Hatakeyama M."/>
            <person name="Paape T."/>
            <person name="Ng C.H."/>
            <person name="Ang C.C."/>
            <person name="Tnah L.H."/>
            <person name="Lee C.T."/>
            <person name="Nishiyama T."/>
            <person name="Sese J."/>
            <person name="O'Brien M.J."/>
            <person name="Copetti D."/>
            <person name="Mohd Noor M.I."/>
            <person name="Ong R.C."/>
            <person name="Putra M."/>
            <person name="Sireger I.Z."/>
            <person name="Indrioko S."/>
            <person name="Kosugi Y."/>
            <person name="Izuno A."/>
            <person name="Isagi Y."/>
            <person name="Lee S.L."/>
            <person name="Shimizu K.K."/>
        </authorList>
    </citation>
    <scope>NUCLEOTIDE SEQUENCE [LARGE SCALE GENOMIC DNA]</scope>
    <source>
        <strain evidence="13">214</strain>
    </source>
</reference>
<evidence type="ECO:0000313" key="13">
    <source>
        <dbReference type="EMBL" id="GKU96332.1"/>
    </source>
</evidence>
<evidence type="ECO:0000256" key="3">
    <source>
        <dbReference type="ARBA" id="ARBA00022475"/>
    </source>
</evidence>
<keyword evidence="4" id="KW-0449">Lipoprotein</keyword>
<dbReference type="GO" id="GO:0098552">
    <property type="term" value="C:side of membrane"/>
    <property type="evidence" value="ECO:0007669"/>
    <property type="project" value="UniProtKB-KW"/>
</dbReference>
<dbReference type="GO" id="GO:0009834">
    <property type="term" value="P:plant-type secondary cell wall biogenesis"/>
    <property type="evidence" value="ECO:0007669"/>
    <property type="project" value="UniProtKB-ARBA"/>
</dbReference>
<keyword evidence="6" id="KW-0654">Proteoglycan</keyword>
<evidence type="ECO:0000256" key="5">
    <source>
        <dbReference type="ARBA" id="ARBA00022729"/>
    </source>
</evidence>
<dbReference type="InterPro" id="IPR000782">
    <property type="entry name" value="FAS1_domain"/>
</dbReference>
<dbReference type="PANTHER" id="PTHR32077:SF54">
    <property type="entry name" value="FASCICLIN-LIKE ARABINOGALACTAN PROTEIN 13-RELATED"/>
    <property type="match status" value="1"/>
</dbReference>
<protein>
    <recommendedName>
        <fullName evidence="12">FAS1 domain-containing protein</fullName>
    </recommendedName>
</protein>
<organism evidence="13 14">
    <name type="scientific">Rubroshorea leprosula</name>
    <dbReference type="NCBI Taxonomy" id="152421"/>
    <lineage>
        <taxon>Eukaryota</taxon>
        <taxon>Viridiplantae</taxon>
        <taxon>Streptophyta</taxon>
        <taxon>Embryophyta</taxon>
        <taxon>Tracheophyta</taxon>
        <taxon>Spermatophyta</taxon>
        <taxon>Magnoliopsida</taxon>
        <taxon>eudicotyledons</taxon>
        <taxon>Gunneridae</taxon>
        <taxon>Pentapetalae</taxon>
        <taxon>rosids</taxon>
        <taxon>malvids</taxon>
        <taxon>Malvales</taxon>
        <taxon>Dipterocarpaceae</taxon>
        <taxon>Rubroshorea</taxon>
    </lineage>
</organism>
<dbReference type="PANTHER" id="PTHR32077">
    <property type="entry name" value="FASCICLIN-LIKE ARABINOGALACTAN PROTEIN"/>
    <property type="match status" value="1"/>
</dbReference>
<sequence>MAATSLPLIFFTLCLLSPLTLAQTPAPTSSPSPTNLTGILDKNGQYTTFIRLLNDTQIFNQVENQLNNSNNGLTVLAPTDNAFNNLPSGTINSLTQQQKVQLCLYHILPQYYSLNDLQLVSNPVRTQATGNDGVWGLNFTGQNNQVNVTSGAVTTQISNALSQQKPLAVYQVDKVLLPEELTGGSPSTISSPAPTSSPAKANTTVSSAKEPSPAGSGACQSNMGLGLVVGLAMVCMGAVSS</sequence>
<feature type="region of interest" description="Disordered" evidence="10">
    <location>
        <begin position="183"/>
        <end position="217"/>
    </location>
</feature>
<evidence type="ECO:0000256" key="8">
    <source>
        <dbReference type="ARBA" id="ARBA00023180"/>
    </source>
</evidence>
<keyword evidence="14" id="KW-1185">Reference proteome</keyword>
<dbReference type="AlphaFoldDB" id="A0AAV5IEP7"/>
<dbReference type="EMBL" id="BPVZ01000010">
    <property type="protein sequence ID" value="GKU96332.1"/>
    <property type="molecule type" value="Genomic_DNA"/>
</dbReference>
<evidence type="ECO:0000256" key="9">
    <source>
        <dbReference type="ARBA" id="ARBA00024686"/>
    </source>
</evidence>
<evidence type="ECO:0000256" key="11">
    <source>
        <dbReference type="SAM" id="SignalP"/>
    </source>
</evidence>
<accession>A0AAV5IEP7</accession>
<gene>
    <name evidence="13" type="ORF">SLEP1_g9581</name>
</gene>
<dbReference type="GO" id="GO:0005886">
    <property type="term" value="C:plasma membrane"/>
    <property type="evidence" value="ECO:0007669"/>
    <property type="project" value="UniProtKB-SubCell"/>
</dbReference>
<evidence type="ECO:0000256" key="10">
    <source>
        <dbReference type="SAM" id="MobiDB-lite"/>
    </source>
</evidence>
<keyword evidence="5 11" id="KW-0732">Signal</keyword>
<dbReference type="InterPro" id="IPR036378">
    <property type="entry name" value="FAS1_dom_sf"/>
</dbReference>
<feature type="domain" description="FAS1" evidence="12">
    <location>
        <begin position="33"/>
        <end position="176"/>
    </location>
</feature>
<evidence type="ECO:0000256" key="2">
    <source>
        <dbReference type="ARBA" id="ARBA00007843"/>
    </source>
</evidence>
<feature type="compositionally biased region" description="Low complexity" evidence="10">
    <location>
        <begin position="185"/>
        <end position="204"/>
    </location>
</feature>
<dbReference type="FunFam" id="2.30.180.10:FF:000006">
    <property type="entry name" value="Fasciclin-like arabinogalactan protein 11"/>
    <property type="match status" value="1"/>
</dbReference>
<evidence type="ECO:0000256" key="6">
    <source>
        <dbReference type="ARBA" id="ARBA00022974"/>
    </source>
</evidence>
<feature type="signal peptide" evidence="11">
    <location>
        <begin position="1"/>
        <end position="22"/>
    </location>
</feature>
<keyword evidence="7" id="KW-0472">Membrane</keyword>
<comment type="caution">
    <text evidence="13">The sequence shown here is derived from an EMBL/GenBank/DDBJ whole genome shotgun (WGS) entry which is preliminary data.</text>
</comment>
<name>A0AAV5IEP7_9ROSI</name>
<comment type="similarity">
    <text evidence="2">Belongs to the fasciclin-like AGP family.</text>
</comment>
<evidence type="ECO:0000256" key="1">
    <source>
        <dbReference type="ARBA" id="ARBA00004609"/>
    </source>
</evidence>
<keyword evidence="4" id="KW-0336">GPI-anchor</keyword>
<dbReference type="SUPFAM" id="SSF82153">
    <property type="entry name" value="FAS1 domain"/>
    <property type="match status" value="1"/>
</dbReference>
<proteinExistence type="inferred from homology"/>